<evidence type="ECO:0000256" key="5">
    <source>
        <dbReference type="PROSITE-ProRule" id="PRU00277"/>
    </source>
</evidence>
<evidence type="ECO:0000256" key="6">
    <source>
        <dbReference type="RuleBase" id="RU003915"/>
    </source>
</evidence>
<gene>
    <name evidence="9" type="ORF">GCM10023092_15370</name>
</gene>
<dbReference type="PROSITE" id="PS51257">
    <property type="entry name" value="PROKAR_LIPOPROTEIN"/>
    <property type="match status" value="1"/>
</dbReference>
<proteinExistence type="inferred from homology"/>
<feature type="chain" id="PRO_5046218786" description="Peptidyl-prolyl cis-trans isomerase" evidence="7">
    <location>
        <begin position="19"/>
        <end position="296"/>
    </location>
</feature>
<dbReference type="PANTHER" id="PTHR43811">
    <property type="entry name" value="FKBP-TYPE PEPTIDYL-PROLYL CIS-TRANS ISOMERASE FKPA"/>
    <property type="match status" value="1"/>
</dbReference>
<evidence type="ECO:0000259" key="8">
    <source>
        <dbReference type="PROSITE" id="PS50059"/>
    </source>
</evidence>
<dbReference type="InterPro" id="IPR046357">
    <property type="entry name" value="PPIase_dom_sf"/>
</dbReference>
<organism evidence="9 10">
    <name type="scientific">Rurimicrobium arvi</name>
    <dbReference type="NCBI Taxonomy" id="2049916"/>
    <lineage>
        <taxon>Bacteria</taxon>
        <taxon>Pseudomonadati</taxon>
        <taxon>Bacteroidota</taxon>
        <taxon>Chitinophagia</taxon>
        <taxon>Chitinophagales</taxon>
        <taxon>Chitinophagaceae</taxon>
        <taxon>Rurimicrobium</taxon>
    </lineage>
</organism>
<dbReference type="Proteomes" id="UP001501410">
    <property type="component" value="Unassembled WGS sequence"/>
</dbReference>
<dbReference type="Gene3D" id="3.10.50.40">
    <property type="match status" value="2"/>
</dbReference>
<evidence type="ECO:0000256" key="2">
    <source>
        <dbReference type="ARBA" id="ARBA00006577"/>
    </source>
</evidence>
<comment type="similarity">
    <text evidence="2 6">Belongs to the FKBP-type PPIase family.</text>
</comment>
<sequence>MLKQVLSIAALAAIMVGAASCNKGGFKKTKDGVEYNIVKDEKGDAAKIGDYIEYHMVGRIGDSLMFDSRKMMNGKALEMELQRNPATPKAMDPTDVITMLSAGDSAVIRFEMDSMARKMYTFAKPTDKIQLEIKMVSVKTKAQFEAGQKQKQAEMEAQASKQVGVDDQLIQEYLSKNGISAQKSASGVYYIITKPGAGENATAGKTVKVKYTGKTMDGKVFDSNIDPQFQHTEPLEFILGQRQVIAGWDEGISLLNKGAKATLFIPSGLAYGAEGREPQIPANSILIFDVELLDFK</sequence>
<keyword evidence="4 5" id="KW-0413">Isomerase</keyword>
<dbReference type="PROSITE" id="PS50059">
    <property type="entry name" value="FKBP_PPIASE"/>
    <property type="match status" value="1"/>
</dbReference>
<dbReference type="InterPro" id="IPR001179">
    <property type="entry name" value="PPIase_FKBP_dom"/>
</dbReference>
<dbReference type="EMBL" id="BAABEZ010000022">
    <property type="protein sequence ID" value="GAA4454043.1"/>
    <property type="molecule type" value="Genomic_DNA"/>
</dbReference>
<dbReference type="EC" id="5.2.1.8" evidence="6"/>
<evidence type="ECO:0000313" key="9">
    <source>
        <dbReference type="EMBL" id="GAA4454043.1"/>
    </source>
</evidence>
<keyword evidence="3 5" id="KW-0697">Rotamase</keyword>
<evidence type="ECO:0000256" key="4">
    <source>
        <dbReference type="ARBA" id="ARBA00023235"/>
    </source>
</evidence>
<evidence type="ECO:0000256" key="3">
    <source>
        <dbReference type="ARBA" id="ARBA00023110"/>
    </source>
</evidence>
<keyword evidence="7" id="KW-0732">Signal</keyword>
<dbReference type="SUPFAM" id="SSF54534">
    <property type="entry name" value="FKBP-like"/>
    <property type="match status" value="2"/>
</dbReference>
<comment type="catalytic activity">
    <reaction evidence="1 5 6">
        <text>[protein]-peptidylproline (omega=180) = [protein]-peptidylproline (omega=0)</text>
        <dbReference type="Rhea" id="RHEA:16237"/>
        <dbReference type="Rhea" id="RHEA-COMP:10747"/>
        <dbReference type="Rhea" id="RHEA-COMP:10748"/>
        <dbReference type="ChEBI" id="CHEBI:83833"/>
        <dbReference type="ChEBI" id="CHEBI:83834"/>
        <dbReference type="EC" id="5.2.1.8"/>
    </reaction>
</comment>
<reference evidence="10" key="1">
    <citation type="journal article" date="2019" name="Int. J. Syst. Evol. Microbiol.">
        <title>The Global Catalogue of Microorganisms (GCM) 10K type strain sequencing project: providing services to taxonomists for standard genome sequencing and annotation.</title>
        <authorList>
            <consortium name="The Broad Institute Genomics Platform"/>
            <consortium name="The Broad Institute Genome Sequencing Center for Infectious Disease"/>
            <person name="Wu L."/>
            <person name="Ma J."/>
        </authorList>
    </citation>
    <scope>NUCLEOTIDE SEQUENCE [LARGE SCALE GENOMIC DNA]</scope>
    <source>
        <strain evidence="10">JCM 31921</strain>
    </source>
</reference>
<protein>
    <recommendedName>
        <fullName evidence="6">Peptidyl-prolyl cis-trans isomerase</fullName>
        <ecNumber evidence="6">5.2.1.8</ecNumber>
    </recommendedName>
</protein>
<accession>A0ABP8MSB3</accession>
<name>A0ABP8MSB3_9BACT</name>
<feature type="domain" description="PPIase FKBP-type" evidence="8">
    <location>
        <begin position="204"/>
        <end position="296"/>
    </location>
</feature>
<evidence type="ECO:0000313" key="10">
    <source>
        <dbReference type="Proteomes" id="UP001501410"/>
    </source>
</evidence>
<dbReference type="PANTHER" id="PTHR43811:SF19">
    <property type="entry name" value="39 KDA FK506-BINDING NUCLEAR PROTEIN"/>
    <property type="match status" value="1"/>
</dbReference>
<keyword evidence="10" id="KW-1185">Reference proteome</keyword>
<comment type="caution">
    <text evidence="9">The sequence shown here is derived from an EMBL/GenBank/DDBJ whole genome shotgun (WGS) entry which is preliminary data.</text>
</comment>
<feature type="signal peptide" evidence="7">
    <location>
        <begin position="1"/>
        <end position="18"/>
    </location>
</feature>
<evidence type="ECO:0000256" key="1">
    <source>
        <dbReference type="ARBA" id="ARBA00000971"/>
    </source>
</evidence>
<dbReference type="RefSeq" id="WP_344824908.1">
    <property type="nucleotide sequence ID" value="NZ_BAABEZ010000022.1"/>
</dbReference>
<evidence type="ECO:0000256" key="7">
    <source>
        <dbReference type="SAM" id="SignalP"/>
    </source>
</evidence>
<dbReference type="Pfam" id="PF00254">
    <property type="entry name" value="FKBP_C"/>
    <property type="match status" value="1"/>
</dbReference>